<dbReference type="InterPro" id="IPR011006">
    <property type="entry name" value="CheY-like_superfamily"/>
</dbReference>
<protein>
    <recommendedName>
        <fullName evidence="3">Response regulatory domain-containing protein</fullName>
    </recommendedName>
</protein>
<evidence type="ECO:0000313" key="4">
    <source>
        <dbReference type="EMBL" id="RBA56672.1"/>
    </source>
</evidence>
<dbReference type="EMBL" id="QNTV01000010">
    <property type="protein sequence ID" value="RBA56672.1"/>
    <property type="molecule type" value="Genomic_DNA"/>
</dbReference>
<feature type="modified residue" description="4-aspartylphosphate" evidence="2">
    <location>
        <position position="33"/>
    </location>
</feature>
<dbReference type="AlphaFoldDB" id="A0A365PU42"/>
<keyword evidence="1 2" id="KW-0597">Phosphoprotein</keyword>
<reference evidence="4 5" key="1">
    <citation type="submission" date="2018-06" db="EMBL/GenBank/DDBJ databases">
        <title>Whole genome sequencing of four bacterial strains from South Shetland trench revealing bio-synthetic gene clusters.</title>
        <authorList>
            <person name="Abdel-Mageed W.M."/>
            <person name="Lehri B."/>
            <person name="Jarmusch S.A."/>
            <person name="Miranda K."/>
            <person name="Goodfellow M."/>
            <person name="Jaspars M."/>
            <person name="Karlyshev A.V."/>
        </authorList>
    </citation>
    <scope>NUCLEOTIDE SEQUENCE [LARGE SCALE GENOMIC DNA]</scope>
    <source>
        <strain evidence="4 5">SST2</strain>
    </source>
</reference>
<evidence type="ECO:0000256" key="1">
    <source>
        <dbReference type="ARBA" id="ARBA00022553"/>
    </source>
</evidence>
<feature type="domain" description="Response regulatory" evidence="3">
    <location>
        <begin position="1"/>
        <end position="98"/>
    </location>
</feature>
<comment type="caution">
    <text evidence="4">The sequence shown here is derived from an EMBL/GenBank/DDBJ whole genome shotgun (WGS) entry which is preliminary data.</text>
</comment>
<accession>A0A365PU42</accession>
<gene>
    <name evidence="4" type="ORF">DQ403_14445</name>
</gene>
<dbReference type="PANTHER" id="PTHR44591">
    <property type="entry name" value="STRESS RESPONSE REGULATOR PROTEIN 1"/>
    <property type="match status" value="1"/>
</dbReference>
<dbReference type="PANTHER" id="PTHR44591:SF3">
    <property type="entry name" value="RESPONSE REGULATORY DOMAIN-CONTAINING PROTEIN"/>
    <property type="match status" value="1"/>
</dbReference>
<organism evidence="4 5">
    <name type="scientific">Stutzerimonas zhaodongensis</name>
    <dbReference type="NCBI Taxonomy" id="1176257"/>
    <lineage>
        <taxon>Bacteria</taxon>
        <taxon>Pseudomonadati</taxon>
        <taxon>Pseudomonadota</taxon>
        <taxon>Gammaproteobacteria</taxon>
        <taxon>Pseudomonadales</taxon>
        <taxon>Pseudomonadaceae</taxon>
        <taxon>Stutzerimonas</taxon>
    </lineage>
</organism>
<proteinExistence type="predicted"/>
<evidence type="ECO:0000259" key="3">
    <source>
        <dbReference type="PROSITE" id="PS50110"/>
    </source>
</evidence>
<evidence type="ECO:0000313" key="5">
    <source>
        <dbReference type="Proteomes" id="UP000252554"/>
    </source>
</evidence>
<dbReference type="GO" id="GO:0000160">
    <property type="term" value="P:phosphorelay signal transduction system"/>
    <property type="evidence" value="ECO:0007669"/>
    <property type="project" value="InterPro"/>
</dbReference>
<dbReference type="Gene3D" id="3.40.50.2300">
    <property type="match status" value="1"/>
</dbReference>
<dbReference type="InterPro" id="IPR050595">
    <property type="entry name" value="Bact_response_regulator"/>
</dbReference>
<sequence>MLRLEGHEVHLAFDGIEAFERYLQLKPEIVVLDIGMPGQRGDEVARMIRAHPTGANVRLIAITGWGQPSDREQALAAGFDVHMTKPVDLSQLIAVVGG</sequence>
<dbReference type="Proteomes" id="UP000252554">
    <property type="component" value="Unassembled WGS sequence"/>
</dbReference>
<dbReference type="Pfam" id="PF00072">
    <property type="entry name" value="Response_reg"/>
    <property type="match status" value="1"/>
</dbReference>
<dbReference type="InterPro" id="IPR001789">
    <property type="entry name" value="Sig_transdc_resp-reg_receiver"/>
</dbReference>
<name>A0A365PU42_9GAMM</name>
<dbReference type="SUPFAM" id="SSF52172">
    <property type="entry name" value="CheY-like"/>
    <property type="match status" value="1"/>
</dbReference>
<evidence type="ECO:0000256" key="2">
    <source>
        <dbReference type="PROSITE-ProRule" id="PRU00169"/>
    </source>
</evidence>
<dbReference type="SMART" id="SM00448">
    <property type="entry name" value="REC"/>
    <property type="match status" value="1"/>
</dbReference>
<dbReference type="PROSITE" id="PS50110">
    <property type="entry name" value="RESPONSE_REGULATORY"/>
    <property type="match status" value="1"/>
</dbReference>